<feature type="transmembrane region" description="Helical" evidence="7">
    <location>
        <begin position="103"/>
        <end position="123"/>
    </location>
</feature>
<dbReference type="InterPro" id="IPR050809">
    <property type="entry name" value="UgpAE/MalFG_permease"/>
</dbReference>
<evidence type="ECO:0000256" key="7">
    <source>
        <dbReference type="RuleBase" id="RU363032"/>
    </source>
</evidence>
<keyword evidence="5 7" id="KW-1133">Transmembrane helix</keyword>
<dbReference type="Proteomes" id="UP000216207">
    <property type="component" value="Unassembled WGS sequence"/>
</dbReference>
<keyword evidence="3" id="KW-1003">Cell membrane</keyword>
<dbReference type="CDD" id="cd06261">
    <property type="entry name" value="TM_PBP2"/>
    <property type="match status" value="1"/>
</dbReference>
<dbReference type="RefSeq" id="WP_035203471.1">
    <property type="nucleotide sequence ID" value="NZ_BOQQ01000001.1"/>
</dbReference>
<dbReference type="PANTHER" id="PTHR43227">
    <property type="entry name" value="BLL4140 PROTEIN"/>
    <property type="match status" value="1"/>
</dbReference>
<dbReference type="Gene3D" id="1.10.3720.10">
    <property type="entry name" value="MetI-like"/>
    <property type="match status" value="1"/>
</dbReference>
<evidence type="ECO:0000256" key="3">
    <source>
        <dbReference type="ARBA" id="ARBA00022475"/>
    </source>
</evidence>
<comment type="similarity">
    <text evidence="7">Belongs to the binding-protein-dependent transport system permease family.</text>
</comment>
<protein>
    <submittedName>
        <fullName evidence="8">Sugar ABC transporter permease</fullName>
    </submittedName>
</protein>
<feature type="transmembrane region" description="Helical" evidence="7">
    <location>
        <begin position="204"/>
        <end position="225"/>
    </location>
</feature>
<evidence type="ECO:0000256" key="6">
    <source>
        <dbReference type="ARBA" id="ARBA00023136"/>
    </source>
</evidence>
<feature type="transmembrane region" description="Helical" evidence="7">
    <location>
        <begin position="159"/>
        <end position="183"/>
    </location>
</feature>
<feature type="transmembrane region" description="Helical" evidence="7">
    <location>
        <begin position="12"/>
        <end position="39"/>
    </location>
</feature>
<dbReference type="Pfam" id="PF00528">
    <property type="entry name" value="BPD_transp_1"/>
    <property type="match status" value="1"/>
</dbReference>
<dbReference type="SUPFAM" id="SSF161098">
    <property type="entry name" value="MetI-like"/>
    <property type="match status" value="1"/>
</dbReference>
<dbReference type="InterPro" id="IPR000515">
    <property type="entry name" value="MetI-like"/>
</dbReference>
<keyword evidence="6 7" id="KW-0472">Membrane</keyword>
<comment type="caution">
    <text evidence="8">The sequence shown here is derived from an EMBL/GenBank/DDBJ whole genome shotgun (WGS) entry which is preliminary data.</text>
</comment>
<feature type="transmembrane region" description="Helical" evidence="7">
    <location>
        <begin position="74"/>
        <end position="96"/>
    </location>
</feature>
<evidence type="ECO:0000313" key="8">
    <source>
        <dbReference type="EMBL" id="PAE89113.1"/>
    </source>
</evidence>
<reference evidence="8 9" key="1">
    <citation type="submission" date="2017-07" db="EMBL/GenBank/DDBJ databases">
        <title>Isolation and whole genome analysis of endospore-forming bacteria from heroin.</title>
        <authorList>
            <person name="Kalinowski J."/>
            <person name="Ahrens B."/>
            <person name="Al-Dilaimi A."/>
            <person name="Winkler A."/>
            <person name="Wibberg D."/>
            <person name="Schleenbecker U."/>
            <person name="Ruckert C."/>
            <person name="Wolfel R."/>
            <person name="Grass G."/>
        </authorList>
    </citation>
    <scope>NUCLEOTIDE SEQUENCE [LARGE SCALE GENOMIC DNA]</scope>
    <source>
        <strain evidence="8 9">7539</strain>
    </source>
</reference>
<keyword evidence="2 7" id="KW-0813">Transport</keyword>
<dbReference type="AlphaFoldDB" id="A0A268P032"/>
<evidence type="ECO:0000313" key="9">
    <source>
        <dbReference type="Proteomes" id="UP000216207"/>
    </source>
</evidence>
<evidence type="ECO:0000256" key="5">
    <source>
        <dbReference type="ARBA" id="ARBA00022989"/>
    </source>
</evidence>
<feature type="transmembrane region" description="Helical" evidence="7">
    <location>
        <begin position="264"/>
        <end position="286"/>
    </location>
</feature>
<accession>A0A268P032</accession>
<evidence type="ECO:0000256" key="4">
    <source>
        <dbReference type="ARBA" id="ARBA00022692"/>
    </source>
</evidence>
<sequence length="294" mass="32250">MDKVLGNKKTILFFVGPALLLYLLLLIVPTIWSIGYSFFSGSPLRGFDFVGFDNYTVALRDKHFLDSLFASIRYAAFVTTGQVALGLCLALLFVFFLKKHSSLIRTLVFFPVILPAVAVAQLFSKLFEFSPQLGLINDLLAALHLDSYVQAWLAQGDTAFAVLVIMDIWRSIGFYAVILYAGLIDVPDDVIEAARLDGASGLRLVTSIVLPMIRPILLSAVIFSLNGTLKVFESAVALTGGGPGNSTTMLTMYMYNTAFSYGEYGYGSAIAVYLLIICLLVTLLIYRFARKNIA</sequence>
<organism evidence="8 9">
    <name type="scientific">Shouchella clausii</name>
    <name type="common">Alkalihalobacillus clausii</name>
    <dbReference type="NCBI Taxonomy" id="79880"/>
    <lineage>
        <taxon>Bacteria</taxon>
        <taxon>Bacillati</taxon>
        <taxon>Bacillota</taxon>
        <taxon>Bacilli</taxon>
        <taxon>Bacillales</taxon>
        <taxon>Bacillaceae</taxon>
        <taxon>Shouchella</taxon>
    </lineage>
</organism>
<dbReference type="PANTHER" id="PTHR43227:SF8">
    <property type="entry name" value="DIACETYLCHITOBIOSE UPTAKE SYSTEM PERMEASE PROTEIN DASB"/>
    <property type="match status" value="1"/>
</dbReference>
<name>A0A268P032_SHOCL</name>
<evidence type="ECO:0000256" key="2">
    <source>
        <dbReference type="ARBA" id="ARBA00022448"/>
    </source>
</evidence>
<dbReference type="InterPro" id="IPR035906">
    <property type="entry name" value="MetI-like_sf"/>
</dbReference>
<proteinExistence type="inferred from homology"/>
<keyword evidence="4 7" id="KW-0812">Transmembrane</keyword>
<dbReference type="GO" id="GO:0055085">
    <property type="term" value="P:transmembrane transport"/>
    <property type="evidence" value="ECO:0007669"/>
    <property type="project" value="InterPro"/>
</dbReference>
<evidence type="ECO:0000256" key="1">
    <source>
        <dbReference type="ARBA" id="ARBA00004651"/>
    </source>
</evidence>
<dbReference type="GO" id="GO:0005886">
    <property type="term" value="C:plasma membrane"/>
    <property type="evidence" value="ECO:0007669"/>
    <property type="project" value="UniProtKB-SubCell"/>
</dbReference>
<gene>
    <name evidence="8" type="ORF">CHH72_09735</name>
</gene>
<comment type="subcellular location">
    <subcellularLocation>
        <location evidence="1 7">Cell membrane</location>
        <topology evidence="1 7">Multi-pass membrane protein</topology>
    </subcellularLocation>
</comment>
<dbReference type="PROSITE" id="PS50928">
    <property type="entry name" value="ABC_TM1"/>
    <property type="match status" value="1"/>
</dbReference>
<dbReference type="EMBL" id="NPCC01000011">
    <property type="protein sequence ID" value="PAE89113.1"/>
    <property type="molecule type" value="Genomic_DNA"/>
</dbReference>